<name>A0A0V8AUI5_LACLL</name>
<feature type="domain" description="Gram-positive cocci surface proteins LPxTG" evidence="8">
    <location>
        <begin position="68"/>
        <end position="100"/>
    </location>
</feature>
<feature type="signal peptide" evidence="7">
    <location>
        <begin position="1"/>
        <end position="27"/>
    </location>
</feature>
<sequence length="100" mass="10875">MNKRKKTFFISMGLLIAIASSPLSVSAQEEKNNMTQATVGFTGSLPSKEKPEVVNPQNPSTGSGNKELPKTGDKKSVPMEWTGIGLLNLIIGLVYLKRRK</sequence>
<accession>A0A0V8AUI5</accession>
<evidence type="ECO:0000256" key="5">
    <source>
        <dbReference type="SAM" id="MobiDB-lite"/>
    </source>
</evidence>
<feature type="chain" id="PRO_5041307907" evidence="7">
    <location>
        <begin position="28"/>
        <end position="100"/>
    </location>
</feature>
<dbReference type="AlphaFoldDB" id="A0A0V8AUI5"/>
<gene>
    <name evidence="9" type="ORF">LLUC06_0115</name>
</gene>
<evidence type="ECO:0000256" key="6">
    <source>
        <dbReference type="SAM" id="Phobius"/>
    </source>
</evidence>
<feature type="region of interest" description="Disordered" evidence="5">
    <location>
        <begin position="39"/>
        <end position="74"/>
    </location>
</feature>
<dbReference type="RefSeq" id="WP_058202912.1">
    <property type="nucleotide sequence ID" value="NZ_CP015902.2"/>
</dbReference>
<dbReference type="Proteomes" id="UP000192095">
    <property type="component" value="Chromosome"/>
</dbReference>
<feature type="transmembrane region" description="Helical" evidence="6">
    <location>
        <begin position="78"/>
        <end position="96"/>
    </location>
</feature>
<dbReference type="EMBL" id="CP015902">
    <property type="protein sequence ID" value="ARE19664.2"/>
    <property type="molecule type" value="Genomic_DNA"/>
</dbReference>
<reference evidence="9 10" key="1">
    <citation type="journal article" date="2017" name="BMC Genomics">
        <title>Comparative and functional genomics of the Lactococcus lactis taxon; insights into evolution and niche adaptation.</title>
        <authorList>
            <person name="Kelleher P."/>
            <person name="Bottacini F."/>
            <person name="Mahony J."/>
            <person name="Kilcawley K.N."/>
            <person name="van Sinderen D."/>
        </authorList>
    </citation>
    <scope>NUCLEOTIDE SEQUENCE [LARGE SCALE GENOMIC DNA]</scope>
    <source>
        <strain evidence="9 10">UC06</strain>
    </source>
</reference>
<evidence type="ECO:0000313" key="10">
    <source>
        <dbReference type="Proteomes" id="UP000192095"/>
    </source>
</evidence>
<feature type="compositionally biased region" description="Polar residues" evidence="5">
    <location>
        <begin position="55"/>
        <end position="64"/>
    </location>
</feature>
<evidence type="ECO:0000256" key="1">
    <source>
        <dbReference type="ARBA" id="ARBA00022512"/>
    </source>
</evidence>
<evidence type="ECO:0000313" key="9">
    <source>
        <dbReference type="EMBL" id="ARE19664.2"/>
    </source>
</evidence>
<organism evidence="9 10">
    <name type="scientific">Lactococcus lactis subsp. lactis</name>
    <name type="common">Streptococcus lactis</name>
    <dbReference type="NCBI Taxonomy" id="1360"/>
    <lineage>
        <taxon>Bacteria</taxon>
        <taxon>Bacillati</taxon>
        <taxon>Bacillota</taxon>
        <taxon>Bacilli</taxon>
        <taxon>Lactobacillales</taxon>
        <taxon>Streptococcaceae</taxon>
        <taxon>Lactococcus</taxon>
    </lineage>
</organism>
<keyword evidence="1" id="KW-0134">Cell wall</keyword>
<dbReference type="PROSITE" id="PS50847">
    <property type="entry name" value="GRAM_POS_ANCHORING"/>
    <property type="match status" value="1"/>
</dbReference>
<dbReference type="NCBIfam" id="TIGR01167">
    <property type="entry name" value="LPXTG_anchor"/>
    <property type="match status" value="1"/>
</dbReference>
<evidence type="ECO:0000256" key="7">
    <source>
        <dbReference type="SAM" id="SignalP"/>
    </source>
</evidence>
<keyword evidence="3 7" id="KW-0732">Signal</keyword>
<keyword evidence="2" id="KW-0964">Secreted</keyword>
<evidence type="ECO:0000256" key="3">
    <source>
        <dbReference type="ARBA" id="ARBA00022729"/>
    </source>
</evidence>
<keyword evidence="4" id="KW-0572">Peptidoglycan-anchor</keyword>
<proteinExistence type="predicted"/>
<keyword evidence="6" id="KW-1133">Transmembrane helix</keyword>
<evidence type="ECO:0000259" key="8">
    <source>
        <dbReference type="PROSITE" id="PS50847"/>
    </source>
</evidence>
<dbReference type="InterPro" id="IPR019931">
    <property type="entry name" value="LPXTG_anchor"/>
</dbReference>
<evidence type="ECO:0000256" key="4">
    <source>
        <dbReference type="ARBA" id="ARBA00023088"/>
    </source>
</evidence>
<protein>
    <submittedName>
        <fullName evidence="9">LPXTG cell wall anchor domain-containing protein</fullName>
    </submittedName>
</protein>
<keyword evidence="6" id="KW-0812">Transmembrane</keyword>
<keyword evidence="6" id="KW-0472">Membrane</keyword>
<evidence type="ECO:0000256" key="2">
    <source>
        <dbReference type="ARBA" id="ARBA00022525"/>
    </source>
</evidence>